<dbReference type="InterPro" id="IPR000210">
    <property type="entry name" value="BTB/POZ_dom"/>
</dbReference>
<feature type="region of interest" description="Disordered" evidence="1">
    <location>
        <begin position="1"/>
        <end position="37"/>
    </location>
</feature>
<dbReference type="SUPFAM" id="SSF54695">
    <property type="entry name" value="POZ domain"/>
    <property type="match status" value="1"/>
</dbReference>
<dbReference type="Proteomes" id="UP000001554">
    <property type="component" value="Chromosome 1"/>
</dbReference>
<dbReference type="SMART" id="SM00225">
    <property type="entry name" value="BTB"/>
    <property type="match status" value="1"/>
</dbReference>
<keyword evidence="3" id="KW-1185">Reference proteome</keyword>
<dbReference type="AlphaFoldDB" id="A0A9J7LWJ1"/>
<reference evidence="3" key="1">
    <citation type="journal article" date="2020" name="Nat. Ecol. Evol.">
        <title>Deeply conserved synteny resolves early events in vertebrate evolution.</title>
        <authorList>
            <person name="Simakov O."/>
            <person name="Marletaz F."/>
            <person name="Yue J.X."/>
            <person name="O'Connell B."/>
            <person name="Jenkins J."/>
            <person name="Brandt A."/>
            <person name="Calef R."/>
            <person name="Tung C.H."/>
            <person name="Huang T.K."/>
            <person name="Schmutz J."/>
            <person name="Satoh N."/>
            <person name="Yu J.K."/>
            <person name="Putnam N.H."/>
            <person name="Green R.E."/>
            <person name="Rokhsar D.S."/>
        </authorList>
    </citation>
    <scope>NUCLEOTIDE SEQUENCE [LARGE SCALE GENOMIC DNA]</scope>
    <source>
        <strain evidence="3">S238N-H82</strain>
    </source>
</reference>
<dbReference type="CDD" id="cd18493">
    <property type="entry name" value="BACK_BTBD17"/>
    <property type="match status" value="1"/>
</dbReference>
<dbReference type="PROSITE" id="PS50097">
    <property type="entry name" value="BTB"/>
    <property type="match status" value="1"/>
</dbReference>
<feature type="compositionally biased region" description="Polar residues" evidence="1">
    <location>
        <begin position="1"/>
        <end position="25"/>
    </location>
</feature>
<dbReference type="RefSeq" id="XP_035689829.1">
    <property type="nucleotide sequence ID" value="XM_035833936.1"/>
</dbReference>
<accession>A0A9J7LWJ1</accession>
<dbReference type="InterPro" id="IPR011333">
    <property type="entry name" value="SKP1/BTB/POZ_sf"/>
</dbReference>
<name>A0A9J7LWJ1_BRAFL</name>
<dbReference type="GeneID" id="118425115"/>
<evidence type="ECO:0000313" key="3">
    <source>
        <dbReference type="Proteomes" id="UP000001554"/>
    </source>
</evidence>
<dbReference type="InterPro" id="IPR051481">
    <property type="entry name" value="BTB-POZ/Galectin-3-binding"/>
</dbReference>
<dbReference type="Gene3D" id="1.25.40.420">
    <property type="match status" value="1"/>
</dbReference>
<dbReference type="InterPro" id="IPR011705">
    <property type="entry name" value="BACK"/>
</dbReference>
<dbReference type="OMA" id="TECHTEG"/>
<protein>
    <submittedName>
        <fullName evidence="4">Uncharacterized protein LOC118425115 isoform X1</fullName>
    </submittedName>
</protein>
<evidence type="ECO:0000256" key="1">
    <source>
        <dbReference type="SAM" id="MobiDB-lite"/>
    </source>
</evidence>
<dbReference type="Pfam" id="PF00651">
    <property type="entry name" value="BTB"/>
    <property type="match status" value="2"/>
</dbReference>
<evidence type="ECO:0000313" key="4">
    <source>
        <dbReference type="RefSeq" id="XP_035689829.1"/>
    </source>
</evidence>
<dbReference type="PANTHER" id="PTHR24410">
    <property type="entry name" value="HL07962P-RELATED"/>
    <property type="match status" value="1"/>
</dbReference>
<evidence type="ECO:0000259" key="2">
    <source>
        <dbReference type="PROSITE" id="PS50097"/>
    </source>
</evidence>
<dbReference type="KEGG" id="bfo:118425115"/>
<dbReference type="SMART" id="SM00875">
    <property type="entry name" value="BACK"/>
    <property type="match status" value="1"/>
</dbReference>
<organism evidence="3 4">
    <name type="scientific">Branchiostoma floridae</name>
    <name type="common">Florida lancelet</name>
    <name type="synonym">Amphioxus</name>
    <dbReference type="NCBI Taxonomy" id="7739"/>
    <lineage>
        <taxon>Eukaryota</taxon>
        <taxon>Metazoa</taxon>
        <taxon>Chordata</taxon>
        <taxon>Cephalochordata</taxon>
        <taxon>Leptocardii</taxon>
        <taxon>Amphioxiformes</taxon>
        <taxon>Branchiostomatidae</taxon>
        <taxon>Branchiostoma</taxon>
    </lineage>
</organism>
<reference evidence="4" key="2">
    <citation type="submission" date="2025-08" db="UniProtKB">
        <authorList>
            <consortium name="RefSeq"/>
        </authorList>
    </citation>
    <scope>IDENTIFICATION</scope>
    <source>
        <strain evidence="4">S238N-H82</strain>
        <tissue evidence="4">Testes</tissue>
    </source>
</reference>
<dbReference type="PANTHER" id="PTHR24410:SF47">
    <property type="entry name" value="BTB DOMAIN-CONTAINING PROTEIN"/>
    <property type="match status" value="1"/>
</dbReference>
<dbReference type="OrthoDB" id="2359033at2759"/>
<proteinExistence type="predicted"/>
<dbReference type="Pfam" id="PF07707">
    <property type="entry name" value="BACK"/>
    <property type="match status" value="1"/>
</dbReference>
<feature type="domain" description="BTB" evidence="2">
    <location>
        <begin position="62"/>
        <end position="121"/>
    </location>
</feature>
<dbReference type="Gene3D" id="3.30.710.10">
    <property type="entry name" value="Potassium Channel Kv1.1, Chain A"/>
    <property type="match status" value="2"/>
</dbReference>
<sequence length="713" mass="80530">MATSDSTSPSTAEVNGTQSRPSTAADSAISETFDDQDGTLCYGDERQALTDYTKFFNNPSMSDVKLRVGDITYHAHKMVLIRSSDVFDRMLSGEWSDSARKAEAEDMYLGSSATSSDAETLKPTASDLDADEEIAAILAMSPGGVLLTDCPTGGASSPGEKALPVFEADDSYQDTSLSSIVDERRYTCLYQVREPPHRHRTCRADVTPEAEGGLTEGAVGGCVEDGKDIRKVYHFVEESNSQVFYDCQDEVSGVDNMADIPRQRTERGRADGAPPVPERRSRPIRTVQPVNMARGKSGPGEIYFCEDKKALEELCFSCESSDDSDDDFSECSFDSAIASSSTFIFDERNQEVELIEPYECIEVFPRFLKFLYGCHVVLNRENTLPVLVLADKYNVADLRQVCIKHAVKQIIPKLQLKEVFHVWFQYATKCYHKALIGACVQSLAGRMDDIMSSDEWEQEWTNLDQEQLVEFLCSSDLRIKDEFELFRAVERWLNATGHPERRENLEVRLKVLLQHIRFPMMAPEQLCEVEMSKLVHQFPHLFVTLLLQAYKFHCLPLTGRAANKDFRTSNYLLRNYTALGWNHRVVIRGFHELAKNCELTSRFQTRASAYPQTVWDWELKIFPKGATNFDEFRAVLQANLILDQCRPIEFYISLVDNDQILRAVAGRKNFTKSRYTADTEIEKAVALSELNAPDSELLCGANVILQIMIRPVQ</sequence>
<gene>
    <name evidence="4" type="primary">LOC118425115</name>
</gene>